<dbReference type="Proteomes" id="UP000701698">
    <property type="component" value="Unassembled WGS sequence"/>
</dbReference>
<gene>
    <name evidence="7" type="ORF">KC571_04025</name>
</gene>
<dbReference type="PANTHER" id="PTHR22807:SF30">
    <property type="entry name" value="28S RRNA (CYTOSINE(4447)-C(5))-METHYLTRANSFERASE-RELATED"/>
    <property type="match status" value="1"/>
</dbReference>
<dbReference type="InterPro" id="IPR049560">
    <property type="entry name" value="MeTrfase_RsmB-F_NOP2_cat"/>
</dbReference>
<dbReference type="PANTHER" id="PTHR22807">
    <property type="entry name" value="NOP2 YEAST -RELATED NOL1/NOP2/FMU SUN DOMAIN-CONTAINING"/>
    <property type="match status" value="1"/>
</dbReference>
<keyword evidence="2 5" id="KW-0808">Transferase</keyword>
<dbReference type="Gene3D" id="3.40.50.150">
    <property type="entry name" value="Vaccinia Virus protein VP39"/>
    <property type="match status" value="1"/>
</dbReference>
<evidence type="ECO:0000259" key="6">
    <source>
        <dbReference type="PROSITE" id="PS51686"/>
    </source>
</evidence>
<keyword evidence="1 5" id="KW-0489">Methyltransferase</keyword>
<reference evidence="7" key="1">
    <citation type="submission" date="2020-04" db="EMBL/GenBank/DDBJ databases">
        <authorList>
            <person name="Zhang T."/>
        </authorList>
    </citation>
    <scope>NUCLEOTIDE SEQUENCE</scope>
    <source>
        <strain evidence="7">HKST-UBA01</strain>
    </source>
</reference>
<organism evidence="7 8">
    <name type="scientific">candidate division WWE3 bacterium</name>
    <dbReference type="NCBI Taxonomy" id="2053526"/>
    <lineage>
        <taxon>Bacteria</taxon>
        <taxon>Katanobacteria</taxon>
    </lineage>
</organism>
<evidence type="ECO:0000313" key="7">
    <source>
        <dbReference type="EMBL" id="MCA9390547.1"/>
    </source>
</evidence>
<feature type="binding site" evidence="5">
    <location>
        <position position="142"/>
    </location>
    <ligand>
        <name>S-adenosyl-L-methionine</name>
        <dbReference type="ChEBI" id="CHEBI:59789"/>
    </ligand>
</feature>
<evidence type="ECO:0000256" key="2">
    <source>
        <dbReference type="ARBA" id="ARBA00022679"/>
    </source>
</evidence>
<dbReference type="InterPro" id="IPR023267">
    <property type="entry name" value="RCMT"/>
</dbReference>
<sequence length="259" mass="29711">MKRTREKKDLFIDKIKALYPQKSAEILDVLTTSVPPSFRVNTRRVVVQDVIDSLKLQGFEITDGPIAPSYICHQGSSQVRLSETKEFNTGEIYMQNIESMLPVQVIAPKNGEKILDLCAAPGSKTTQILDFVNDTSTIVAVEKDSRRYERLLQNLQLYSPDHQVTVINTDGYRLERQYPNFENQFDVVFVDAPCSSEAYVRPLQEKNLKYWNRKKYSDFVGLQKGLIMSGYRMLKPGGRMLYSTCTYSVEEKEAVVDWL</sequence>
<reference evidence="7" key="2">
    <citation type="journal article" date="2021" name="Microbiome">
        <title>Successional dynamics and alternative stable states in a saline activated sludge microbial community over 9 years.</title>
        <authorList>
            <person name="Wang Y."/>
            <person name="Ye J."/>
            <person name="Ju F."/>
            <person name="Liu L."/>
            <person name="Boyd J.A."/>
            <person name="Deng Y."/>
            <person name="Parks D.H."/>
            <person name="Jiang X."/>
            <person name="Yin X."/>
            <person name="Woodcroft B.J."/>
            <person name="Tyson G.W."/>
            <person name="Hugenholtz P."/>
            <person name="Polz M.F."/>
            <person name="Zhang T."/>
        </authorList>
    </citation>
    <scope>NUCLEOTIDE SEQUENCE</scope>
    <source>
        <strain evidence="7">HKST-UBA01</strain>
    </source>
</reference>
<dbReference type="Pfam" id="PF22458">
    <property type="entry name" value="RsmF-B_ferredox"/>
    <property type="match status" value="1"/>
</dbReference>
<dbReference type="InterPro" id="IPR054728">
    <property type="entry name" value="RsmB-like_ferredoxin"/>
</dbReference>
<dbReference type="EMBL" id="JAGQKX010000127">
    <property type="protein sequence ID" value="MCA9390547.1"/>
    <property type="molecule type" value="Genomic_DNA"/>
</dbReference>
<dbReference type="InterPro" id="IPR001678">
    <property type="entry name" value="MeTrfase_RsmB-F_NOP2_dom"/>
</dbReference>
<comment type="caution">
    <text evidence="7">The sequence shown here is derived from an EMBL/GenBank/DDBJ whole genome shotgun (WGS) entry which is preliminary data.</text>
</comment>
<dbReference type="InterPro" id="IPR029063">
    <property type="entry name" value="SAM-dependent_MTases_sf"/>
</dbReference>
<keyword evidence="3 5" id="KW-0949">S-adenosyl-L-methionine</keyword>
<dbReference type="GO" id="GO:0003723">
    <property type="term" value="F:RNA binding"/>
    <property type="evidence" value="ECO:0007669"/>
    <property type="project" value="UniProtKB-UniRule"/>
</dbReference>
<dbReference type="Pfam" id="PF01189">
    <property type="entry name" value="Methyltr_RsmB-F"/>
    <property type="match status" value="1"/>
</dbReference>
<evidence type="ECO:0000256" key="5">
    <source>
        <dbReference type="PROSITE-ProRule" id="PRU01023"/>
    </source>
</evidence>
<evidence type="ECO:0000313" key="8">
    <source>
        <dbReference type="Proteomes" id="UP000701698"/>
    </source>
</evidence>
<name>A0A955LHW1_UNCKA</name>
<dbReference type="GO" id="GO:0001510">
    <property type="term" value="P:RNA methylation"/>
    <property type="evidence" value="ECO:0007669"/>
    <property type="project" value="InterPro"/>
</dbReference>
<dbReference type="PROSITE" id="PS51686">
    <property type="entry name" value="SAM_MT_RSMB_NOP"/>
    <property type="match status" value="1"/>
</dbReference>
<evidence type="ECO:0000256" key="1">
    <source>
        <dbReference type="ARBA" id="ARBA00022603"/>
    </source>
</evidence>
<feature type="active site" description="Nucleophile" evidence="5">
    <location>
        <position position="245"/>
    </location>
</feature>
<feature type="binding site" evidence="5">
    <location>
        <begin position="118"/>
        <end position="124"/>
    </location>
    <ligand>
        <name>S-adenosyl-L-methionine</name>
        <dbReference type="ChEBI" id="CHEBI:59789"/>
    </ligand>
</feature>
<dbReference type="PRINTS" id="PR02008">
    <property type="entry name" value="RCMTFAMILY"/>
</dbReference>
<proteinExistence type="inferred from homology"/>
<dbReference type="SUPFAM" id="SSF53335">
    <property type="entry name" value="S-adenosyl-L-methionine-dependent methyltransferases"/>
    <property type="match status" value="1"/>
</dbReference>
<protein>
    <submittedName>
        <fullName evidence="7">RsmB/NOP family class I SAM-dependent RNA methyltransferase</fullName>
    </submittedName>
</protein>
<dbReference type="CDD" id="cd02440">
    <property type="entry name" value="AdoMet_MTases"/>
    <property type="match status" value="1"/>
</dbReference>
<feature type="binding site" evidence="5">
    <location>
        <position position="170"/>
    </location>
    <ligand>
        <name>S-adenosyl-L-methionine</name>
        <dbReference type="ChEBI" id="CHEBI:59789"/>
    </ligand>
</feature>
<evidence type="ECO:0000256" key="4">
    <source>
        <dbReference type="ARBA" id="ARBA00022884"/>
    </source>
</evidence>
<dbReference type="AlphaFoldDB" id="A0A955LHW1"/>
<feature type="domain" description="SAM-dependent MTase RsmB/NOP-type" evidence="6">
    <location>
        <begin position="26"/>
        <end position="259"/>
    </location>
</feature>
<accession>A0A955LHW1</accession>
<feature type="non-terminal residue" evidence="7">
    <location>
        <position position="259"/>
    </location>
</feature>
<evidence type="ECO:0000256" key="3">
    <source>
        <dbReference type="ARBA" id="ARBA00022691"/>
    </source>
</evidence>
<comment type="similarity">
    <text evidence="5">Belongs to the class I-like SAM-binding methyltransferase superfamily. RsmB/NOP family.</text>
</comment>
<dbReference type="GO" id="GO:0008173">
    <property type="term" value="F:RNA methyltransferase activity"/>
    <property type="evidence" value="ECO:0007669"/>
    <property type="project" value="InterPro"/>
</dbReference>
<feature type="binding site" evidence="5">
    <location>
        <position position="191"/>
    </location>
    <ligand>
        <name>S-adenosyl-L-methionine</name>
        <dbReference type="ChEBI" id="CHEBI:59789"/>
    </ligand>
</feature>
<keyword evidence="4 5" id="KW-0694">RNA-binding</keyword>